<dbReference type="FunFam" id="3.40.50.1820:FF:000205">
    <property type="entry name" value="Non-haem bromoperoxidase BPO-A2"/>
    <property type="match status" value="1"/>
</dbReference>
<dbReference type="GO" id="GO:0016787">
    <property type="term" value="F:hydrolase activity"/>
    <property type="evidence" value="ECO:0007669"/>
    <property type="project" value="UniProtKB-KW"/>
</dbReference>
<protein>
    <submittedName>
        <fullName evidence="3">Alpha/beta hydrolase protein</fullName>
    </submittedName>
</protein>
<evidence type="ECO:0000313" key="4">
    <source>
        <dbReference type="Proteomes" id="UP000235786"/>
    </source>
</evidence>
<dbReference type="InterPro" id="IPR000639">
    <property type="entry name" value="Epox_hydrolase-like"/>
</dbReference>
<dbReference type="InterPro" id="IPR029058">
    <property type="entry name" value="AB_hydrolase_fold"/>
</dbReference>
<comment type="similarity">
    <text evidence="1">Belongs to the AB hydrolase superfamily. Bacterial non-heme haloperoxidase / perhydrolase family.</text>
</comment>
<organism evidence="3 4">
    <name type="scientific">Hyaloscypha variabilis (strain UAMH 11265 / GT02V1 / F)</name>
    <name type="common">Meliniomyces variabilis</name>
    <dbReference type="NCBI Taxonomy" id="1149755"/>
    <lineage>
        <taxon>Eukaryota</taxon>
        <taxon>Fungi</taxon>
        <taxon>Dikarya</taxon>
        <taxon>Ascomycota</taxon>
        <taxon>Pezizomycotina</taxon>
        <taxon>Leotiomycetes</taxon>
        <taxon>Helotiales</taxon>
        <taxon>Hyaloscyphaceae</taxon>
        <taxon>Hyaloscypha</taxon>
        <taxon>Hyaloscypha variabilis</taxon>
    </lineage>
</organism>
<dbReference type="InterPro" id="IPR050471">
    <property type="entry name" value="AB_hydrolase"/>
</dbReference>
<keyword evidence="4" id="KW-1185">Reference proteome</keyword>
<dbReference type="Pfam" id="PF00561">
    <property type="entry name" value="Abhydrolase_1"/>
    <property type="match status" value="1"/>
</dbReference>
<evidence type="ECO:0000259" key="2">
    <source>
        <dbReference type="Pfam" id="PF00561"/>
    </source>
</evidence>
<evidence type="ECO:0000313" key="3">
    <source>
        <dbReference type="EMBL" id="PMD33221.1"/>
    </source>
</evidence>
<accession>A0A2J6R3Y0</accession>
<dbReference type="PRINTS" id="PR00412">
    <property type="entry name" value="EPOXHYDRLASE"/>
</dbReference>
<dbReference type="SUPFAM" id="SSF53474">
    <property type="entry name" value="alpha/beta-Hydrolases"/>
    <property type="match status" value="1"/>
</dbReference>
<dbReference type="AlphaFoldDB" id="A0A2J6R3Y0"/>
<sequence>MPFVTTKDKTEIFYKDWGNPSGKPVVFSHGWPLNSDNWENQMFFLGSHGYRVIAHDRRGHGRSSQPWDGNDMDTYADDLLTVIEHLDLKDAMLVGHSTGGGEVARFLGRHGSSRVSKAVLVGAVPPCMVLKESNPNGLPISVFDGFRTAMTTDRAQFFLDVPTGPFFGFNLPGAKSSQGLIQSWWQQGMLCGFKGAYDCIKAFSETDFTEDLKSIDIPVLLLHGEADQIVPIKAAALESIKLLKKGTLKIYPGGAHALPNTAIDEVNEDLLKFLQS</sequence>
<feature type="domain" description="AB hydrolase-1" evidence="2">
    <location>
        <begin position="23"/>
        <end position="257"/>
    </location>
</feature>
<dbReference type="PRINTS" id="PR00111">
    <property type="entry name" value="ABHYDROLASE"/>
</dbReference>
<dbReference type="PANTHER" id="PTHR43433">
    <property type="entry name" value="HYDROLASE, ALPHA/BETA FOLD FAMILY PROTEIN"/>
    <property type="match status" value="1"/>
</dbReference>
<dbReference type="Gene3D" id="3.40.50.1820">
    <property type="entry name" value="alpha/beta hydrolase"/>
    <property type="match status" value="1"/>
</dbReference>
<keyword evidence="3" id="KW-0378">Hydrolase</keyword>
<evidence type="ECO:0000256" key="1">
    <source>
        <dbReference type="ARBA" id="ARBA00038128"/>
    </source>
</evidence>
<proteinExistence type="inferred from homology"/>
<dbReference type="OrthoDB" id="408373at2759"/>
<dbReference type="InterPro" id="IPR000073">
    <property type="entry name" value="AB_hydrolase_1"/>
</dbReference>
<name>A0A2J6R3Y0_HYAVF</name>
<dbReference type="EMBL" id="KZ613956">
    <property type="protein sequence ID" value="PMD33221.1"/>
    <property type="molecule type" value="Genomic_DNA"/>
</dbReference>
<dbReference type="STRING" id="1149755.A0A2J6R3Y0"/>
<dbReference type="PANTHER" id="PTHR43433:SF3">
    <property type="entry name" value="NON-HEME CHLOROPEROXIDASE"/>
    <property type="match status" value="1"/>
</dbReference>
<dbReference type="Proteomes" id="UP000235786">
    <property type="component" value="Unassembled WGS sequence"/>
</dbReference>
<gene>
    <name evidence="3" type="ORF">L207DRAFT_518052</name>
</gene>
<reference evidence="3 4" key="1">
    <citation type="submission" date="2016-04" db="EMBL/GenBank/DDBJ databases">
        <title>A degradative enzymes factory behind the ericoid mycorrhizal symbiosis.</title>
        <authorList>
            <consortium name="DOE Joint Genome Institute"/>
            <person name="Martino E."/>
            <person name="Morin E."/>
            <person name="Grelet G."/>
            <person name="Kuo A."/>
            <person name="Kohler A."/>
            <person name="Daghino S."/>
            <person name="Barry K."/>
            <person name="Choi C."/>
            <person name="Cichocki N."/>
            <person name="Clum A."/>
            <person name="Copeland A."/>
            <person name="Hainaut M."/>
            <person name="Haridas S."/>
            <person name="Labutti K."/>
            <person name="Lindquist E."/>
            <person name="Lipzen A."/>
            <person name="Khouja H.-R."/>
            <person name="Murat C."/>
            <person name="Ohm R."/>
            <person name="Olson A."/>
            <person name="Spatafora J."/>
            <person name="Veneault-Fourrey C."/>
            <person name="Henrissat B."/>
            <person name="Grigoriev I."/>
            <person name="Martin F."/>
            <person name="Perotto S."/>
        </authorList>
    </citation>
    <scope>NUCLEOTIDE SEQUENCE [LARGE SCALE GENOMIC DNA]</scope>
    <source>
        <strain evidence="3 4">F</strain>
    </source>
</reference>